<dbReference type="InterPro" id="IPR010310">
    <property type="entry name" value="T7SS_ESAT-6-like"/>
</dbReference>
<dbReference type="Gene3D" id="1.10.287.1060">
    <property type="entry name" value="ESAT-6-like"/>
    <property type="match status" value="1"/>
</dbReference>
<comment type="caution">
    <text evidence="1">The sequence shown here is derived from an EMBL/GenBank/DDBJ whole genome shotgun (WGS) entry which is preliminary data.</text>
</comment>
<organism evidence="1 2">
    <name type="scientific">Tsukamurella soli</name>
    <dbReference type="NCBI Taxonomy" id="644556"/>
    <lineage>
        <taxon>Bacteria</taxon>
        <taxon>Bacillati</taxon>
        <taxon>Actinomycetota</taxon>
        <taxon>Actinomycetes</taxon>
        <taxon>Mycobacteriales</taxon>
        <taxon>Tsukamurellaceae</taxon>
        <taxon>Tsukamurella</taxon>
    </lineage>
</organism>
<evidence type="ECO:0000313" key="1">
    <source>
        <dbReference type="EMBL" id="GAA4408379.1"/>
    </source>
</evidence>
<dbReference type="SUPFAM" id="SSF140453">
    <property type="entry name" value="EsxAB dimer-like"/>
    <property type="match status" value="1"/>
</dbReference>
<dbReference type="Proteomes" id="UP001500635">
    <property type="component" value="Unassembled WGS sequence"/>
</dbReference>
<dbReference type="InterPro" id="IPR036689">
    <property type="entry name" value="ESAT-6-like_sf"/>
</dbReference>
<sequence>MIDLIKYDYDAILSGLSDINSRLGVLDAQGGDIRSEQAKIAGYWEDEKSAAAYQQVQSRWNEAFGDITELLGKVRVAAETAVTSMRETNDRAASGWGG</sequence>
<name>A0ABP8KK43_9ACTN</name>
<dbReference type="EMBL" id="BAABFR010000216">
    <property type="protein sequence ID" value="GAA4408379.1"/>
    <property type="molecule type" value="Genomic_DNA"/>
</dbReference>
<proteinExistence type="predicted"/>
<protein>
    <recommendedName>
        <fullName evidence="3">ESAT-6-like protein</fullName>
    </recommendedName>
</protein>
<dbReference type="Pfam" id="PF06013">
    <property type="entry name" value="WXG100"/>
    <property type="match status" value="1"/>
</dbReference>
<reference evidence="2" key="1">
    <citation type="journal article" date="2019" name="Int. J. Syst. Evol. Microbiol.">
        <title>The Global Catalogue of Microorganisms (GCM) 10K type strain sequencing project: providing services to taxonomists for standard genome sequencing and annotation.</title>
        <authorList>
            <consortium name="The Broad Institute Genomics Platform"/>
            <consortium name="The Broad Institute Genome Sequencing Center for Infectious Disease"/>
            <person name="Wu L."/>
            <person name="Ma J."/>
        </authorList>
    </citation>
    <scope>NUCLEOTIDE SEQUENCE [LARGE SCALE GENOMIC DNA]</scope>
    <source>
        <strain evidence="2">JCM 17688</strain>
    </source>
</reference>
<evidence type="ECO:0000313" key="2">
    <source>
        <dbReference type="Proteomes" id="UP001500635"/>
    </source>
</evidence>
<dbReference type="RefSeq" id="WP_345001982.1">
    <property type="nucleotide sequence ID" value="NZ_BAABFR010000216.1"/>
</dbReference>
<gene>
    <name evidence="1" type="ORF">GCM10023147_52330</name>
</gene>
<keyword evidence="2" id="KW-1185">Reference proteome</keyword>
<evidence type="ECO:0008006" key="3">
    <source>
        <dbReference type="Google" id="ProtNLM"/>
    </source>
</evidence>
<accession>A0ABP8KK43</accession>